<feature type="region of interest" description="Disordered" evidence="1">
    <location>
        <begin position="384"/>
        <end position="438"/>
    </location>
</feature>
<feature type="compositionally biased region" description="Polar residues" evidence="1">
    <location>
        <begin position="384"/>
        <end position="397"/>
    </location>
</feature>
<feature type="compositionally biased region" description="Polar residues" evidence="1">
    <location>
        <begin position="404"/>
        <end position="428"/>
    </location>
</feature>
<dbReference type="InParanoid" id="F4RA18"/>
<dbReference type="GeneID" id="18936653"/>
<protein>
    <submittedName>
        <fullName evidence="2">Uncharacterized protein</fullName>
    </submittedName>
</protein>
<feature type="compositionally biased region" description="Low complexity" evidence="1">
    <location>
        <begin position="201"/>
        <end position="214"/>
    </location>
</feature>
<evidence type="ECO:0000313" key="2">
    <source>
        <dbReference type="EMBL" id="EGG10629.1"/>
    </source>
</evidence>
<keyword evidence="3" id="KW-1185">Reference proteome</keyword>
<evidence type="ECO:0000313" key="3">
    <source>
        <dbReference type="Proteomes" id="UP000001072"/>
    </source>
</evidence>
<feature type="region of interest" description="Disordered" evidence="1">
    <location>
        <begin position="187"/>
        <end position="223"/>
    </location>
</feature>
<dbReference type="KEGG" id="mlr:MELLADRAFT_93668"/>
<organism evidence="3">
    <name type="scientific">Melampsora larici-populina (strain 98AG31 / pathotype 3-4-7)</name>
    <name type="common">Poplar leaf rust fungus</name>
    <dbReference type="NCBI Taxonomy" id="747676"/>
    <lineage>
        <taxon>Eukaryota</taxon>
        <taxon>Fungi</taxon>
        <taxon>Dikarya</taxon>
        <taxon>Basidiomycota</taxon>
        <taxon>Pucciniomycotina</taxon>
        <taxon>Pucciniomycetes</taxon>
        <taxon>Pucciniales</taxon>
        <taxon>Melampsoraceae</taxon>
        <taxon>Melampsora</taxon>
    </lineage>
</organism>
<dbReference type="OrthoDB" id="2511989at2759"/>
<evidence type="ECO:0000256" key="1">
    <source>
        <dbReference type="SAM" id="MobiDB-lite"/>
    </source>
</evidence>
<dbReference type="EMBL" id="GL883094">
    <property type="protein sequence ID" value="EGG10629.1"/>
    <property type="molecule type" value="Genomic_DNA"/>
</dbReference>
<gene>
    <name evidence="2" type="ORF">MELLADRAFT_93668</name>
</gene>
<dbReference type="HOGENOM" id="CLU_019614_1_0_1"/>
<name>F4RA18_MELLP</name>
<dbReference type="VEuPathDB" id="FungiDB:MELLADRAFT_93668"/>
<accession>F4RA18</accession>
<proteinExistence type="predicted"/>
<dbReference type="AlphaFoldDB" id="F4RA18"/>
<dbReference type="RefSeq" id="XP_007406098.1">
    <property type="nucleotide sequence ID" value="XM_007406036.1"/>
</dbReference>
<dbReference type="Proteomes" id="UP000001072">
    <property type="component" value="Unassembled WGS sequence"/>
</dbReference>
<sequence>MSNNPAPYNINPLKPHIALPFPPVPGKLSGIICSSENFRLRPCHSTVYFKPRKQPYAPLIGIRYWLDRFSSEILAHNRQFGRVNRNIQNPVVLSDNHNFQDSHIGMDFGHLLNSFTPATPPPTQPTRPNPPDRVLPTHCRGYLGRFAEGHLLLKNNKCSIKACYHCCNELNTDSVCRTHASQSKRKVKEAQQQQLEAAPPNGSNSNNVGSTSNSYSETAPTQAGRLYTRKLTSQELDKFKTLAIEKQVFERLHKASLNTAKKNITLLLWSNPNTEPHGLLAHAPQWPLLALDESEDLMKVVQETLGNQLRHSLHVWNEHDEIWLLTPTNMIQSYASDRRKILILLPTVNELDCKGLELHKVQMAASLTKGSMDLCYFLTPSSSNKISRSTPIHTHSTPIRIDSSPINAHQSRSPSNSDTQIMSTADSEPTTDEEGDVASSLKWPHSVSMIQMLAFFDASTRPKTHIKAAWSEVFGSPHVYKKSTVTRYRRWLGFVPRSTLDKYITTHGSKKTIRQATRYFHDAWAKSAKVVDSKPTKHHKT</sequence>
<reference evidence="3" key="1">
    <citation type="journal article" date="2011" name="Proc. Natl. Acad. Sci. U.S.A.">
        <title>Obligate biotrophy features unraveled by the genomic analysis of rust fungi.</title>
        <authorList>
            <person name="Duplessis S."/>
            <person name="Cuomo C.A."/>
            <person name="Lin Y.-C."/>
            <person name="Aerts A."/>
            <person name="Tisserant E."/>
            <person name="Veneault-Fourrey C."/>
            <person name="Joly D.L."/>
            <person name="Hacquard S."/>
            <person name="Amselem J."/>
            <person name="Cantarel B.L."/>
            <person name="Chiu R."/>
            <person name="Coutinho P.M."/>
            <person name="Feau N."/>
            <person name="Field M."/>
            <person name="Frey P."/>
            <person name="Gelhaye E."/>
            <person name="Goldberg J."/>
            <person name="Grabherr M.G."/>
            <person name="Kodira C.D."/>
            <person name="Kohler A."/>
            <person name="Kuees U."/>
            <person name="Lindquist E.A."/>
            <person name="Lucas S.M."/>
            <person name="Mago R."/>
            <person name="Mauceli E."/>
            <person name="Morin E."/>
            <person name="Murat C."/>
            <person name="Pangilinan J.L."/>
            <person name="Park R."/>
            <person name="Pearson M."/>
            <person name="Quesneville H."/>
            <person name="Rouhier N."/>
            <person name="Sakthikumar S."/>
            <person name="Salamov A.A."/>
            <person name="Schmutz J."/>
            <person name="Selles B."/>
            <person name="Shapiro H."/>
            <person name="Tanguay P."/>
            <person name="Tuskan G.A."/>
            <person name="Henrissat B."/>
            <person name="Van de Peer Y."/>
            <person name="Rouze P."/>
            <person name="Ellis J.G."/>
            <person name="Dodds P.N."/>
            <person name="Schein J.E."/>
            <person name="Zhong S."/>
            <person name="Hamelin R.C."/>
            <person name="Grigoriev I.V."/>
            <person name="Szabo L.J."/>
            <person name="Martin F."/>
        </authorList>
    </citation>
    <scope>NUCLEOTIDE SEQUENCE [LARGE SCALE GENOMIC DNA]</scope>
    <source>
        <strain evidence="3">98AG31 / pathotype 3-4-7</strain>
    </source>
</reference>